<dbReference type="EMBL" id="UAVR01000017">
    <property type="protein sequence ID" value="SQA91834.1"/>
    <property type="molecule type" value="Genomic_DNA"/>
</dbReference>
<organism evidence="4 6">
    <name type="scientific">Chryseobacterium balustinum</name>
    <dbReference type="NCBI Taxonomy" id="246"/>
    <lineage>
        <taxon>Bacteria</taxon>
        <taxon>Pseudomonadati</taxon>
        <taxon>Bacteroidota</taxon>
        <taxon>Flavobacteriia</taxon>
        <taxon>Flavobacteriales</taxon>
        <taxon>Weeksellaceae</taxon>
        <taxon>Chryseobacterium group</taxon>
        <taxon>Chryseobacterium</taxon>
    </lineage>
</organism>
<gene>
    <name evidence="3" type="ORF">NCTC11212_03471</name>
    <name evidence="4" type="ORF">NCTC11212_03480</name>
    <name evidence="1" type="ORF">SAMN05421800_12638</name>
    <name evidence="2" type="ORF">SAMN05421800_12647</name>
</gene>
<dbReference type="AlphaFoldDB" id="A0AAQ1S6Q1"/>
<sequence length="77" mass="9096">MDKAKAKTSSAFTHILTFTTTATINICHKKNVDLWKNPMLNPALFFPQFHIYNTDNRKFTKQIFENKKLFFQLKIKS</sequence>
<accession>A0AAQ1S6Q1</accession>
<evidence type="ECO:0000313" key="6">
    <source>
        <dbReference type="Proteomes" id="UP000251937"/>
    </source>
</evidence>
<evidence type="ECO:0000313" key="5">
    <source>
        <dbReference type="Proteomes" id="UP000190669"/>
    </source>
</evidence>
<dbReference type="KEGG" id="cbp:EB354_05165"/>
<evidence type="ECO:0000313" key="2">
    <source>
        <dbReference type="EMBL" id="SKC07181.1"/>
    </source>
</evidence>
<proteinExistence type="predicted"/>
<dbReference type="EMBL" id="FUZE01000026">
    <property type="protein sequence ID" value="SKC07181.1"/>
    <property type="molecule type" value="Genomic_DNA"/>
</dbReference>
<dbReference type="Proteomes" id="UP000190669">
    <property type="component" value="Unassembled WGS sequence"/>
</dbReference>
<dbReference type="EMBL" id="UAVR01000017">
    <property type="protein sequence ID" value="SQA91843.1"/>
    <property type="molecule type" value="Genomic_DNA"/>
</dbReference>
<dbReference type="EMBL" id="FUZE01000026">
    <property type="protein sequence ID" value="SKC07094.1"/>
    <property type="molecule type" value="Genomic_DNA"/>
</dbReference>
<reference evidence="4 6" key="2">
    <citation type="submission" date="2018-06" db="EMBL/GenBank/DDBJ databases">
        <authorList>
            <consortium name="Pathogen Informatics"/>
            <person name="Doyle S."/>
        </authorList>
    </citation>
    <scope>NUCLEOTIDE SEQUENCE [LARGE SCALE GENOMIC DNA]</scope>
    <source>
        <strain evidence="4 6">NCTC11212</strain>
    </source>
</reference>
<comment type="caution">
    <text evidence="4">The sequence shown here is derived from an EMBL/GenBank/DDBJ whole genome shotgun (WGS) entry which is preliminary data.</text>
</comment>
<evidence type="ECO:0000313" key="4">
    <source>
        <dbReference type="EMBL" id="SQA91843.1"/>
    </source>
</evidence>
<name>A0AAQ1S6Q1_9FLAO</name>
<dbReference type="Proteomes" id="UP000251937">
    <property type="component" value="Unassembled WGS sequence"/>
</dbReference>
<keyword evidence="5" id="KW-1185">Reference proteome</keyword>
<protein>
    <submittedName>
        <fullName evidence="4">Uncharacterized protein</fullName>
    </submittedName>
</protein>
<evidence type="ECO:0000313" key="3">
    <source>
        <dbReference type="EMBL" id="SQA91834.1"/>
    </source>
</evidence>
<evidence type="ECO:0000313" key="1">
    <source>
        <dbReference type="EMBL" id="SKC07094.1"/>
    </source>
</evidence>
<reference evidence="1 5" key="1">
    <citation type="submission" date="2017-02" db="EMBL/GenBank/DDBJ databases">
        <authorList>
            <person name="Varghese N."/>
            <person name="Submissions S."/>
        </authorList>
    </citation>
    <scope>NUCLEOTIDE SEQUENCE [LARGE SCALE GENOMIC DNA]</scope>
    <source>
        <strain evidence="1 5">DSM 16775</strain>
    </source>
</reference>
<dbReference type="KEGG" id="cbp:EB354_05210"/>